<protein>
    <submittedName>
        <fullName evidence="1">Uncharacterized protein</fullName>
    </submittedName>
</protein>
<name>A0A1B8P3Y9_HALEL</name>
<accession>A0A1B8P3Y9</accession>
<evidence type="ECO:0000313" key="2">
    <source>
        <dbReference type="Proteomes" id="UP000092504"/>
    </source>
</evidence>
<gene>
    <name evidence="1" type="ORF">A8U91_01329</name>
</gene>
<proteinExistence type="predicted"/>
<sequence length="74" mass="7899">MPTYVTKADVDAELGAGWEGTADPERAVRQANTWLSTHLSGREFDTVPAEVVQAGAELAACLPRGRCMPTPRAT</sequence>
<reference evidence="1 2" key="1">
    <citation type="submission" date="2016-06" db="EMBL/GenBank/DDBJ databases">
        <title>Genome sequence of halotolerant plant growth promoting strain of Halomonas elongata HEK1 isolated from salterns of Rann of Kutch, Gujarat, India.</title>
        <authorList>
            <person name="Gaba S."/>
            <person name="Singh R.N."/>
            <person name="Abrol S."/>
            <person name="Kaushik R."/>
            <person name="Saxena A.K."/>
        </authorList>
    </citation>
    <scope>NUCLEOTIDE SEQUENCE [LARGE SCALE GENOMIC DNA]</scope>
    <source>
        <strain evidence="1 2">HEK1</strain>
    </source>
</reference>
<organism evidence="1 2">
    <name type="scientific">Halomonas elongata</name>
    <dbReference type="NCBI Taxonomy" id="2746"/>
    <lineage>
        <taxon>Bacteria</taxon>
        <taxon>Pseudomonadati</taxon>
        <taxon>Pseudomonadota</taxon>
        <taxon>Gammaproteobacteria</taxon>
        <taxon>Oceanospirillales</taxon>
        <taxon>Halomonadaceae</taxon>
        <taxon>Halomonas</taxon>
    </lineage>
</organism>
<evidence type="ECO:0000313" key="1">
    <source>
        <dbReference type="EMBL" id="OBX36981.1"/>
    </source>
</evidence>
<dbReference type="AlphaFoldDB" id="A0A1B8P3Y9"/>
<dbReference type="Proteomes" id="UP000092504">
    <property type="component" value="Unassembled WGS sequence"/>
</dbReference>
<comment type="caution">
    <text evidence="1">The sequence shown here is derived from an EMBL/GenBank/DDBJ whole genome shotgun (WGS) entry which is preliminary data.</text>
</comment>
<dbReference type="EMBL" id="MAJD01000001">
    <property type="protein sequence ID" value="OBX36981.1"/>
    <property type="molecule type" value="Genomic_DNA"/>
</dbReference>